<evidence type="ECO:0000259" key="1">
    <source>
        <dbReference type="Pfam" id="PF13185"/>
    </source>
</evidence>
<dbReference type="Gene3D" id="3.30.450.40">
    <property type="match status" value="1"/>
</dbReference>
<proteinExistence type="predicted"/>
<gene>
    <name evidence="2" type="ORF">BJY18_001464</name>
</gene>
<dbReference type="Pfam" id="PF13185">
    <property type="entry name" value="GAF_2"/>
    <property type="match status" value="1"/>
</dbReference>
<dbReference type="EMBL" id="JACHMG010000001">
    <property type="protein sequence ID" value="MBB4683979.1"/>
    <property type="molecule type" value="Genomic_DNA"/>
</dbReference>
<dbReference type="PIRSF" id="PIRSF036625">
    <property type="entry name" value="GAF_ANTAR"/>
    <property type="match status" value="1"/>
</dbReference>
<dbReference type="InterPro" id="IPR029016">
    <property type="entry name" value="GAF-like_dom_sf"/>
</dbReference>
<organism evidence="2 3">
    <name type="scientific">Amycolatopsis jiangsuensis</name>
    <dbReference type="NCBI Taxonomy" id="1181879"/>
    <lineage>
        <taxon>Bacteria</taxon>
        <taxon>Bacillati</taxon>
        <taxon>Actinomycetota</taxon>
        <taxon>Actinomycetes</taxon>
        <taxon>Pseudonocardiales</taxon>
        <taxon>Pseudonocardiaceae</taxon>
        <taxon>Amycolatopsis</taxon>
    </lineage>
</organism>
<evidence type="ECO:0000313" key="2">
    <source>
        <dbReference type="EMBL" id="MBB4683979.1"/>
    </source>
</evidence>
<protein>
    <recommendedName>
        <fullName evidence="1">GAF domain-containing protein</fullName>
    </recommendedName>
</protein>
<dbReference type="SUPFAM" id="SSF55781">
    <property type="entry name" value="GAF domain-like"/>
    <property type="match status" value="1"/>
</dbReference>
<reference evidence="2 3" key="1">
    <citation type="submission" date="2020-08" db="EMBL/GenBank/DDBJ databases">
        <title>Sequencing the genomes of 1000 actinobacteria strains.</title>
        <authorList>
            <person name="Klenk H.-P."/>
        </authorList>
    </citation>
    <scope>NUCLEOTIDE SEQUENCE [LARGE SCALE GENOMIC DNA]</scope>
    <source>
        <strain evidence="2 3">DSM 45859</strain>
    </source>
</reference>
<evidence type="ECO:0000313" key="3">
    <source>
        <dbReference type="Proteomes" id="UP000581769"/>
    </source>
</evidence>
<accession>A0A840IR04</accession>
<name>A0A840IR04_9PSEU</name>
<keyword evidence="3" id="KW-1185">Reference proteome</keyword>
<dbReference type="InterPro" id="IPR012074">
    <property type="entry name" value="GAF_ANTAR"/>
</dbReference>
<sequence length="257" mass="26992">MTRPSERNTSHHAARGATAVLPPEASEALAAITARLVGRPDNGTVLRLITEAGVDLLGANATGVLLLDAHGEPAVAAASDETAQFVELLQTHVQQGPCVECITSATLVTAPDLGRERNRWPGFVPAALEAGYHAVVAIPLRLDGAAVGGLNLLYEPRTTLEPWQLALAQVTADLTVLALVQERGERRTDRLLEATVGALNDRVQHGQAIGVVAGTLGISPDAARALVRRYTARHDRVQREMTGALIDGTLAPADLTG</sequence>
<comment type="caution">
    <text evidence="2">The sequence shown here is derived from an EMBL/GenBank/DDBJ whole genome shotgun (WGS) entry which is preliminary data.</text>
</comment>
<feature type="domain" description="GAF" evidence="1">
    <location>
        <begin position="44"/>
        <end position="179"/>
    </location>
</feature>
<dbReference type="AlphaFoldDB" id="A0A840IR04"/>
<dbReference type="InterPro" id="IPR003018">
    <property type="entry name" value="GAF"/>
</dbReference>
<dbReference type="Proteomes" id="UP000581769">
    <property type="component" value="Unassembled WGS sequence"/>
</dbReference>
<dbReference type="RefSeq" id="WP_184778765.1">
    <property type="nucleotide sequence ID" value="NZ_JACHMG010000001.1"/>
</dbReference>